<proteinExistence type="predicted"/>
<evidence type="ECO:0000313" key="2">
    <source>
        <dbReference type="Proteomes" id="UP001302745"/>
    </source>
</evidence>
<dbReference type="InterPro" id="IPR012341">
    <property type="entry name" value="6hp_glycosidase-like_sf"/>
</dbReference>
<comment type="caution">
    <text evidence="1">The sequence shown here is derived from an EMBL/GenBank/DDBJ whole genome shotgun (WGS) entry which is preliminary data.</text>
</comment>
<evidence type="ECO:0000313" key="1">
    <source>
        <dbReference type="EMBL" id="KAK4154782.1"/>
    </source>
</evidence>
<reference evidence="1" key="2">
    <citation type="submission" date="2023-05" db="EMBL/GenBank/DDBJ databases">
        <authorList>
            <consortium name="Lawrence Berkeley National Laboratory"/>
            <person name="Steindorff A."/>
            <person name="Hensen N."/>
            <person name="Bonometti L."/>
            <person name="Westerberg I."/>
            <person name="Brannstrom I.O."/>
            <person name="Guillou S."/>
            <person name="Cros-Aarteil S."/>
            <person name="Calhoun S."/>
            <person name="Haridas S."/>
            <person name="Kuo A."/>
            <person name="Mondo S."/>
            <person name="Pangilinan J."/>
            <person name="Riley R."/>
            <person name="Labutti K."/>
            <person name="Andreopoulos B."/>
            <person name="Lipzen A."/>
            <person name="Chen C."/>
            <person name="Yanf M."/>
            <person name="Daum C."/>
            <person name="Ng V."/>
            <person name="Clum A."/>
            <person name="Ohm R."/>
            <person name="Martin F."/>
            <person name="Silar P."/>
            <person name="Natvig D."/>
            <person name="Lalanne C."/>
            <person name="Gautier V."/>
            <person name="Ament-Velasquez S.L."/>
            <person name="Kruys A."/>
            <person name="Hutchinson M.I."/>
            <person name="Powell A.J."/>
            <person name="Barry K."/>
            <person name="Miller A.N."/>
            <person name="Grigoriev I.V."/>
            <person name="Debuchy R."/>
            <person name="Gladieux P."/>
            <person name="Thoren M.H."/>
            <person name="Johannesson H."/>
        </authorList>
    </citation>
    <scope>NUCLEOTIDE SEQUENCE</scope>
    <source>
        <strain evidence="1">CBS 538.74</strain>
    </source>
</reference>
<reference evidence="1" key="1">
    <citation type="journal article" date="2023" name="Mol. Phylogenet. Evol.">
        <title>Genome-scale phylogeny and comparative genomics of the fungal order Sordariales.</title>
        <authorList>
            <person name="Hensen N."/>
            <person name="Bonometti L."/>
            <person name="Westerberg I."/>
            <person name="Brannstrom I.O."/>
            <person name="Guillou S."/>
            <person name="Cros-Aarteil S."/>
            <person name="Calhoun S."/>
            <person name="Haridas S."/>
            <person name="Kuo A."/>
            <person name="Mondo S."/>
            <person name="Pangilinan J."/>
            <person name="Riley R."/>
            <person name="LaButti K."/>
            <person name="Andreopoulos B."/>
            <person name="Lipzen A."/>
            <person name="Chen C."/>
            <person name="Yan M."/>
            <person name="Daum C."/>
            <person name="Ng V."/>
            <person name="Clum A."/>
            <person name="Steindorff A."/>
            <person name="Ohm R.A."/>
            <person name="Martin F."/>
            <person name="Silar P."/>
            <person name="Natvig D.O."/>
            <person name="Lalanne C."/>
            <person name="Gautier V."/>
            <person name="Ament-Velasquez S.L."/>
            <person name="Kruys A."/>
            <person name="Hutchinson M.I."/>
            <person name="Powell A.J."/>
            <person name="Barry K."/>
            <person name="Miller A.N."/>
            <person name="Grigoriev I.V."/>
            <person name="Debuchy R."/>
            <person name="Gladieux P."/>
            <person name="Hiltunen Thoren M."/>
            <person name="Johannesson H."/>
        </authorList>
    </citation>
    <scope>NUCLEOTIDE SEQUENCE</scope>
    <source>
        <strain evidence="1">CBS 538.74</strain>
    </source>
</reference>
<dbReference type="SUPFAM" id="SSF48208">
    <property type="entry name" value="Six-hairpin glycosidases"/>
    <property type="match status" value="1"/>
</dbReference>
<gene>
    <name evidence="1" type="ORF">C8A00DRAFT_32377</name>
</gene>
<keyword evidence="2" id="KW-1185">Reference proteome</keyword>
<protein>
    <submittedName>
        <fullName evidence="1">Uncharacterized protein</fullName>
    </submittedName>
</protein>
<dbReference type="GO" id="GO:0005975">
    <property type="term" value="P:carbohydrate metabolic process"/>
    <property type="evidence" value="ECO:0007669"/>
    <property type="project" value="InterPro"/>
</dbReference>
<sequence length="391" mass="43606">MPPNSRINDNYLVEKATMLATADECGLVAQALLEFDSSESFIFGWLAFPESQHFYLDCQTRALLYAKPHIDVLQETLCAREGKSPHCMALRTAMGIPILLMGFAAYCRGEDPGVWESLARRHFDYLMVKAPRSIKTAAISSSEIDKWITADSLFLILPFMAWCGLWFNDFNAVDDAVYTRRTYMKELQFDAGGLLVNYTCSRCHAPEGPPCGCLRRPTSIGNSLALAGMVRLLGTLLRTIQIATEDQENEAKPRAPSAEEIARETEVSDLLSDIRQILSVLTRGDVIDEETGLIHSLLDDPTSPVDVAASALVAATIYNFFMLVSDWRAESHGRILRANVHYDAVMKWVDDDANGRQTGEPNFLVYCCILMMLGARRNPRLSEALEMSRST</sequence>
<dbReference type="InterPro" id="IPR008928">
    <property type="entry name" value="6-hairpin_glycosidase_sf"/>
</dbReference>
<dbReference type="Gene3D" id="1.50.10.10">
    <property type="match status" value="1"/>
</dbReference>
<dbReference type="EMBL" id="MU856902">
    <property type="protein sequence ID" value="KAK4154782.1"/>
    <property type="molecule type" value="Genomic_DNA"/>
</dbReference>
<dbReference type="AlphaFoldDB" id="A0AAN6VP92"/>
<organism evidence="1 2">
    <name type="scientific">Chaetomidium leptoderma</name>
    <dbReference type="NCBI Taxonomy" id="669021"/>
    <lineage>
        <taxon>Eukaryota</taxon>
        <taxon>Fungi</taxon>
        <taxon>Dikarya</taxon>
        <taxon>Ascomycota</taxon>
        <taxon>Pezizomycotina</taxon>
        <taxon>Sordariomycetes</taxon>
        <taxon>Sordariomycetidae</taxon>
        <taxon>Sordariales</taxon>
        <taxon>Chaetomiaceae</taxon>
        <taxon>Chaetomidium</taxon>
    </lineage>
</organism>
<dbReference type="GO" id="GO:0003824">
    <property type="term" value="F:catalytic activity"/>
    <property type="evidence" value="ECO:0007669"/>
    <property type="project" value="UniProtKB-ARBA"/>
</dbReference>
<name>A0AAN6VP92_9PEZI</name>
<accession>A0AAN6VP92</accession>
<dbReference type="Proteomes" id="UP001302745">
    <property type="component" value="Unassembled WGS sequence"/>
</dbReference>